<evidence type="ECO:0000313" key="3">
    <source>
        <dbReference type="EMBL" id="MBV7256026.1"/>
    </source>
</evidence>
<dbReference type="Pfam" id="PF00266">
    <property type="entry name" value="Aminotran_5"/>
    <property type="match status" value="1"/>
</dbReference>
<keyword evidence="1" id="KW-0663">Pyridoxal phosphate</keyword>
<keyword evidence="4" id="KW-1185">Reference proteome</keyword>
<evidence type="ECO:0000256" key="1">
    <source>
        <dbReference type="ARBA" id="ARBA00022898"/>
    </source>
</evidence>
<protein>
    <submittedName>
        <fullName evidence="3">Aminotransferase class V-fold PLP-dependent enzyme</fullName>
    </submittedName>
</protein>
<dbReference type="RefSeq" id="WP_218444456.1">
    <property type="nucleotide sequence ID" value="NZ_JAGSPA010000001.1"/>
</dbReference>
<keyword evidence="3" id="KW-0808">Transferase</keyword>
<accession>A0ABS6SCH9</accession>
<reference evidence="3 4" key="1">
    <citation type="submission" date="2021-04" db="EMBL/GenBank/DDBJ databases">
        <authorList>
            <person name="Pira H."/>
            <person name="Risdian C."/>
            <person name="Wink J."/>
        </authorList>
    </citation>
    <scope>NUCLEOTIDE SEQUENCE [LARGE SCALE GENOMIC DNA]</scope>
    <source>
        <strain evidence="3 4">WHA3</strain>
    </source>
</reference>
<organism evidence="3 4">
    <name type="scientific">Pacificimonas pallii</name>
    <dbReference type="NCBI Taxonomy" id="2827236"/>
    <lineage>
        <taxon>Bacteria</taxon>
        <taxon>Pseudomonadati</taxon>
        <taxon>Pseudomonadota</taxon>
        <taxon>Alphaproteobacteria</taxon>
        <taxon>Sphingomonadales</taxon>
        <taxon>Sphingosinicellaceae</taxon>
        <taxon>Pacificimonas</taxon>
    </lineage>
</organism>
<proteinExistence type="predicted"/>
<evidence type="ECO:0000313" key="4">
    <source>
        <dbReference type="Proteomes" id="UP000722336"/>
    </source>
</evidence>
<sequence>MTIPCQRHRFDIPDDVHYLNCAYMSPLADQVSAAIAKGAAYKARPWTYTPDLFFSISEAFRERCARLVGAEARDMAIIPSASYGLAVAAQNLPLAKGQEVVTLEAQFPSNVYGWRTMAARVGAKIVTARRSGGSWTDAVLGAIAPATGIVAVPHCHWVDGGALDLIAIGEACRAVGAALVLDLTQSLGAMPFDLAAVQPDFMVAACYKWLLGPYGIGMMYVAPRWQDGRPIEENWMNRIGSENFARLTDYQDGYQPGARRYDMGEKSNPPLLMGASAALDLIDQWGAGNIADTLGARTATLAEAARLMGLTARDEPDRAAHFLSLGFPGGMPDDLPERLAASRVFVSARGTSLRVTPHLWTTDEDAQRLIGVLRTCSQPVASGT</sequence>
<gene>
    <name evidence="3" type="ORF">KCG44_04420</name>
</gene>
<dbReference type="EMBL" id="JAGSPA010000001">
    <property type="protein sequence ID" value="MBV7256026.1"/>
    <property type="molecule type" value="Genomic_DNA"/>
</dbReference>
<dbReference type="PANTHER" id="PTHR43586">
    <property type="entry name" value="CYSTEINE DESULFURASE"/>
    <property type="match status" value="1"/>
</dbReference>
<name>A0ABS6SCH9_9SPHN</name>
<keyword evidence="3" id="KW-0032">Aminotransferase</keyword>
<evidence type="ECO:0000259" key="2">
    <source>
        <dbReference type="Pfam" id="PF00266"/>
    </source>
</evidence>
<dbReference type="Proteomes" id="UP000722336">
    <property type="component" value="Unassembled WGS sequence"/>
</dbReference>
<feature type="domain" description="Aminotransferase class V" evidence="2">
    <location>
        <begin position="55"/>
        <end position="351"/>
    </location>
</feature>
<dbReference type="GO" id="GO:0008483">
    <property type="term" value="F:transaminase activity"/>
    <property type="evidence" value="ECO:0007669"/>
    <property type="project" value="UniProtKB-KW"/>
</dbReference>
<comment type="caution">
    <text evidence="3">The sequence shown here is derived from an EMBL/GenBank/DDBJ whole genome shotgun (WGS) entry which is preliminary data.</text>
</comment>
<dbReference type="InterPro" id="IPR000192">
    <property type="entry name" value="Aminotrans_V_dom"/>
</dbReference>
<dbReference type="PANTHER" id="PTHR43586:SF15">
    <property type="entry name" value="BLR3095 PROTEIN"/>
    <property type="match status" value="1"/>
</dbReference>